<evidence type="ECO:0000313" key="2">
    <source>
        <dbReference type="Proteomes" id="UP001470586"/>
    </source>
</evidence>
<dbReference type="EMBL" id="CP128397">
    <property type="protein sequence ID" value="WZN38312.1"/>
    <property type="molecule type" value="Genomic_DNA"/>
</dbReference>
<accession>A0ABZ2YEG6</accession>
<name>A0ABZ2YEG6_9MOLU</name>
<dbReference type="Proteomes" id="UP001470586">
    <property type="component" value="Chromosome"/>
</dbReference>
<reference evidence="1" key="1">
    <citation type="submission" date="2023-06" db="EMBL/GenBank/DDBJ databases">
        <title>Complete Genome of Candidatus Phytoplasma asteris M33.</title>
        <authorList>
            <person name="Toth R."/>
            <person name="Ilic A.-M."/>
            <person name="Huettel B."/>
            <person name="Duduk B."/>
            <person name="Kube M."/>
        </authorList>
    </citation>
    <scope>NUCLEOTIDE SEQUENCE [LARGE SCALE GENOMIC DNA]</scope>
    <source>
        <strain evidence="1">M33</strain>
    </source>
</reference>
<dbReference type="RefSeq" id="WP_341833674.1">
    <property type="nucleotide sequence ID" value="NZ_CP128397.1"/>
</dbReference>
<proteinExistence type="predicted"/>
<sequence length="67" mass="8150">MVEKGFWKVEKYGHFGFKVIFYDGTYEDLISNNKEIIYISDNKNSLYTDGLYLQFEKDFNYPHFYIL</sequence>
<protein>
    <submittedName>
        <fullName evidence="1">Uncharacterized protein</fullName>
    </submittedName>
</protein>
<gene>
    <name evidence="1" type="ORF">M33023_01160</name>
</gene>
<keyword evidence="2" id="KW-1185">Reference proteome</keyword>
<evidence type="ECO:0000313" key="1">
    <source>
        <dbReference type="EMBL" id="WZN38312.1"/>
    </source>
</evidence>
<organism evidence="1 2">
    <name type="scientific">Candidatus Phytoplasma asteris</name>
    <dbReference type="NCBI Taxonomy" id="85620"/>
    <lineage>
        <taxon>Bacteria</taxon>
        <taxon>Bacillati</taxon>
        <taxon>Mycoplasmatota</taxon>
        <taxon>Mollicutes</taxon>
        <taxon>Acholeplasmatales</taxon>
        <taxon>Acholeplasmataceae</taxon>
        <taxon>Candidatus Phytoplasma</taxon>
        <taxon>16SrI (Aster yellows group)</taxon>
    </lineage>
</organism>